<accession>A0ABD1Z3N9</accession>
<dbReference type="GO" id="GO:0005794">
    <property type="term" value="C:Golgi apparatus"/>
    <property type="evidence" value="ECO:0007669"/>
    <property type="project" value="UniProtKB-SubCell"/>
</dbReference>
<dbReference type="EMBL" id="JBHFFA010000002">
    <property type="protein sequence ID" value="KAL2642386.1"/>
    <property type="molecule type" value="Genomic_DNA"/>
</dbReference>
<proteinExistence type="inferred from homology"/>
<comment type="similarity">
    <text evidence="2">Belongs to the RGP family.</text>
</comment>
<dbReference type="PANTHER" id="PTHR31682:SF44">
    <property type="entry name" value="UDP-ARABINOPYRANOSE MUTASE 3"/>
    <property type="match status" value="1"/>
</dbReference>
<organism evidence="4 5">
    <name type="scientific">Riccia fluitans</name>
    <dbReference type="NCBI Taxonomy" id="41844"/>
    <lineage>
        <taxon>Eukaryota</taxon>
        <taxon>Viridiplantae</taxon>
        <taxon>Streptophyta</taxon>
        <taxon>Embryophyta</taxon>
        <taxon>Marchantiophyta</taxon>
        <taxon>Marchantiopsida</taxon>
        <taxon>Marchantiidae</taxon>
        <taxon>Marchantiales</taxon>
        <taxon>Ricciaceae</taxon>
        <taxon>Riccia</taxon>
    </lineage>
</organism>
<comment type="subcellular location">
    <subcellularLocation>
        <location evidence="1">Golgi apparatus</location>
    </subcellularLocation>
</comment>
<reference evidence="4 5" key="1">
    <citation type="submission" date="2024-09" db="EMBL/GenBank/DDBJ databases">
        <title>Chromosome-scale assembly of Riccia fluitans.</title>
        <authorList>
            <person name="Paukszto L."/>
            <person name="Sawicki J."/>
            <person name="Karawczyk K."/>
            <person name="Piernik-Szablinska J."/>
            <person name="Szczecinska M."/>
            <person name="Mazdziarz M."/>
        </authorList>
    </citation>
    <scope>NUCLEOTIDE SEQUENCE [LARGE SCALE GENOMIC DNA]</scope>
    <source>
        <strain evidence="4">Rf_01</strain>
        <tissue evidence="4">Aerial parts of the thallus</tissue>
    </source>
</reference>
<dbReference type="PANTHER" id="PTHR31682">
    <property type="entry name" value="UDP-ARABINOSE MUTASE"/>
    <property type="match status" value="1"/>
</dbReference>
<dbReference type="InterPro" id="IPR037595">
    <property type="entry name" value="RGP_fam"/>
</dbReference>
<keyword evidence="3" id="KW-0333">Golgi apparatus</keyword>
<gene>
    <name evidence="4" type="ORF">R1flu_009973</name>
</gene>
<dbReference type="Proteomes" id="UP001605036">
    <property type="component" value="Unassembled WGS sequence"/>
</dbReference>
<evidence type="ECO:0000256" key="1">
    <source>
        <dbReference type="ARBA" id="ARBA00004555"/>
    </source>
</evidence>
<evidence type="ECO:0000256" key="2">
    <source>
        <dbReference type="ARBA" id="ARBA00008986"/>
    </source>
</evidence>
<evidence type="ECO:0000313" key="5">
    <source>
        <dbReference type="Proteomes" id="UP001605036"/>
    </source>
</evidence>
<dbReference type="Pfam" id="PF03214">
    <property type="entry name" value="RGP"/>
    <property type="match status" value="1"/>
</dbReference>
<evidence type="ECO:0008006" key="6">
    <source>
        <dbReference type="Google" id="ProtNLM"/>
    </source>
</evidence>
<evidence type="ECO:0000256" key="3">
    <source>
        <dbReference type="ARBA" id="ARBA00023034"/>
    </source>
</evidence>
<keyword evidence="5" id="KW-1185">Reference proteome</keyword>
<name>A0ABD1Z3N9_9MARC</name>
<protein>
    <recommendedName>
        <fullName evidence="6">UDP-arabinopyranose mutase</fullName>
    </recommendedName>
</protein>
<evidence type="ECO:0000313" key="4">
    <source>
        <dbReference type="EMBL" id="KAL2642386.1"/>
    </source>
</evidence>
<dbReference type="AlphaFoldDB" id="A0ABD1Z3N9"/>
<comment type="caution">
    <text evidence="4">The sequence shown here is derived from an EMBL/GenBank/DDBJ whole genome shotgun (WGS) entry which is preliminary data.</text>
</comment>
<sequence>MVEPSIVTPSLRDQLDVVIPTSRDLDFLEAWRPFLKNYHLIIVQEGDPSKTIKVPDGFDYELYNQKDVERILGPKASCISFKDSASRSFGFMVSKKKYIFTIDDDCFVAKDPSGKDIDALEEHFKNLLTPSTPIFFNTLYDPYRKGADFVRGYPFSWREGAPTAVSNGLSLTRPDGDVAATQPNQRYVDAVMTIPKGSLFSMSGTNLAFNKDLVGPAMYFGVVRDGQPAGLYDELWVGLCVKVICDHLGLGVKTGLPYVWHSKASNSLADVEKGSKSVSWEKEVIPFFQEVVFPKEASTVQQCYLELSKQVKEKLSATDPYFAKLSDSMVKWIGAWGELNAS</sequence>